<protein>
    <submittedName>
        <fullName evidence="1">Uncharacterized protein</fullName>
    </submittedName>
</protein>
<sequence>MDPESRKLWKTELSEKDQEFVPEVDEPECETRQIALGSLQSLHCRFSRDPKVAHAYQEFLKVYEDLGHMVRVSESEIRREGAPLQSDLELILLNWRRYLFAFTADIVKMFRQIKVQREDQDFQRIVWVPIADSPPVDFRLTTVTYGTASTPFLAIRTLQQLVEDEGARFSLGAECLKPRRM</sequence>
<reference evidence="1" key="1">
    <citation type="submission" date="2021-01" db="UniProtKB">
        <authorList>
            <consortium name="EnsemblMetazoa"/>
        </authorList>
    </citation>
    <scope>IDENTIFICATION</scope>
</reference>
<dbReference type="AlphaFoldDB" id="A0A7M7LVE7"/>
<name>A0A7M7LVE7_NASVI</name>
<organism evidence="1 2">
    <name type="scientific">Nasonia vitripennis</name>
    <name type="common">Parasitic wasp</name>
    <dbReference type="NCBI Taxonomy" id="7425"/>
    <lineage>
        <taxon>Eukaryota</taxon>
        <taxon>Metazoa</taxon>
        <taxon>Ecdysozoa</taxon>
        <taxon>Arthropoda</taxon>
        <taxon>Hexapoda</taxon>
        <taxon>Insecta</taxon>
        <taxon>Pterygota</taxon>
        <taxon>Neoptera</taxon>
        <taxon>Endopterygota</taxon>
        <taxon>Hymenoptera</taxon>
        <taxon>Apocrita</taxon>
        <taxon>Proctotrupomorpha</taxon>
        <taxon>Chalcidoidea</taxon>
        <taxon>Pteromalidae</taxon>
        <taxon>Pteromalinae</taxon>
        <taxon>Nasonia</taxon>
    </lineage>
</organism>
<dbReference type="InParanoid" id="A0A7M7LVE7"/>
<dbReference type="Proteomes" id="UP000002358">
    <property type="component" value="Unassembled WGS sequence"/>
</dbReference>
<accession>A0A7M7LVE7</accession>
<evidence type="ECO:0000313" key="1">
    <source>
        <dbReference type="EnsemblMetazoa" id="XP_008217400"/>
    </source>
</evidence>
<dbReference type="KEGG" id="nvi:103318053"/>
<dbReference type="PANTHER" id="PTHR47331">
    <property type="entry name" value="PHD-TYPE DOMAIN-CONTAINING PROTEIN"/>
    <property type="match status" value="1"/>
</dbReference>
<proteinExistence type="predicted"/>
<evidence type="ECO:0000313" key="2">
    <source>
        <dbReference type="Proteomes" id="UP000002358"/>
    </source>
</evidence>
<dbReference type="EnsemblMetazoa" id="XM_008219178">
    <property type="protein sequence ID" value="XP_008217400"/>
    <property type="gene ID" value="LOC103318053"/>
</dbReference>
<keyword evidence="2" id="KW-1185">Reference proteome</keyword>
<dbReference type="OrthoDB" id="5920040at2759"/>
<gene>
    <name evidence="1" type="primary">103318053</name>
</gene>